<accession>A0A1G6AJ24</accession>
<dbReference type="RefSeq" id="WP_092116693.1">
    <property type="nucleotide sequence ID" value="NZ_FMXO01000002.1"/>
</dbReference>
<dbReference type="EMBL" id="FMXO01000002">
    <property type="protein sequence ID" value="SDB08366.1"/>
    <property type="molecule type" value="Genomic_DNA"/>
</dbReference>
<evidence type="ECO:0000313" key="2">
    <source>
        <dbReference type="EMBL" id="SDB08366.1"/>
    </source>
</evidence>
<evidence type="ECO:0000313" key="3">
    <source>
        <dbReference type="Proteomes" id="UP000198771"/>
    </source>
</evidence>
<name>A0A1G6AJ24_9BACT</name>
<organism evidence="2 3">
    <name type="scientific">Desulfonatronum thiosulfatophilum</name>
    <dbReference type="NCBI Taxonomy" id="617002"/>
    <lineage>
        <taxon>Bacteria</taxon>
        <taxon>Pseudomonadati</taxon>
        <taxon>Thermodesulfobacteriota</taxon>
        <taxon>Desulfovibrionia</taxon>
        <taxon>Desulfovibrionales</taxon>
        <taxon>Desulfonatronaceae</taxon>
        <taxon>Desulfonatronum</taxon>
    </lineage>
</organism>
<feature type="signal peptide" evidence="1">
    <location>
        <begin position="1"/>
        <end position="19"/>
    </location>
</feature>
<dbReference type="AlphaFoldDB" id="A0A1G6AJ24"/>
<sequence length="198" mass="22947">MKVTTLILSAFLLFCPVQAGAFKTLAGIELGTEMDSYWDLLHQDTATELPDVLFMKEVKLKPGAIPGVRGGSLSYSVCGDQKLVARMKLKFVDRDEQLFRDLDRLYRERWGRPDQWAGDHFRTIQAWLWLLGDEQETVEVILMHSKLDDMRPGVSIKMTHLTLWEEERACWERQLDRESPPLDAEAMQIRNLEDFVPH</sequence>
<proteinExistence type="predicted"/>
<keyword evidence="1" id="KW-0732">Signal</keyword>
<protein>
    <submittedName>
        <fullName evidence="2">Uncharacterized protein</fullName>
    </submittedName>
</protein>
<feature type="chain" id="PRO_5011792254" evidence="1">
    <location>
        <begin position="20"/>
        <end position="198"/>
    </location>
</feature>
<dbReference type="OrthoDB" id="5456013at2"/>
<reference evidence="2 3" key="1">
    <citation type="submission" date="2016-10" db="EMBL/GenBank/DDBJ databases">
        <authorList>
            <person name="de Groot N.N."/>
        </authorList>
    </citation>
    <scope>NUCLEOTIDE SEQUENCE [LARGE SCALE GENOMIC DNA]</scope>
    <source>
        <strain evidence="2 3">ASO4-2</strain>
    </source>
</reference>
<dbReference type="STRING" id="617002.SAMN05660653_00393"/>
<gene>
    <name evidence="2" type="ORF">SAMN05660653_00393</name>
</gene>
<dbReference type="Proteomes" id="UP000198771">
    <property type="component" value="Unassembled WGS sequence"/>
</dbReference>
<evidence type="ECO:0000256" key="1">
    <source>
        <dbReference type="SAM" id="SignalP"/>
    </source>
</evidence>
<keyword evidence="3" id="KW-1185">Reference proteome</keyword>